<evidence type="ECO:0000256" key="2">
    <source>
        <dbReference type="PIRSR" id="PIRSR003170-1"/>
    </source>
</evidence>
<comment type="similarity">
    <text evidence="1">Belongs to the TenA family.</text>
</comment>
<evidence type="ECO:0000256" key="3">
    <source>
        <dbReference type="PIRSR" id="PIRSR003170-2"/>
    </source>
</evidence>
<dbReference type="PANTHER" id="PTHR43198">
    <property type="entry name" value="BIFUNCTIONAL TH2 PROTEIN"/>
    <property type="match status" value="1"/>
</dbReference>
<feature type="binding site" evidence="3">
    <location>
        <position position="47"/>
    </location>
    <ligand>
        <name>substrate</name>
    </ligand>
</feature>
<dbReference type="AlphaFoldDB" id="A0A7C2BF75"/>
<sequence length="215" mass="24804">MMSTTLLDELLTEARPIWEAMTAHPFLRELATGRLPRERFDFWVQQDYRFVQDGLRFLALLIARAPDEELRRGLLDAAVAFRNELTIFEDYARQRGLQLEVEPTPVCLGYTSFLLATAATGSLGETLAVLWGAEKAYYDAWSTVRQALGLAEPYARWIENWTSPQFAAWVDWLGAQLVRWSSSAEYPALRRAFLATARYEYLFWDMVYTGTTWPI</sequence>
<dbReference type="UniPathway" id="UPA00060"/>
<feature type="binding site" evidence="3">
    <location>
        <position position="134"/>
    </location>
    <ligand>
        <name>substrate</name>
    </ligand>
</feature>
<dbReference type="Gene3D" id="1.20.910.10">
    <property type="entry name" value="Heme oxygenase-like"/>
    <property type="match status" value="1"/>
</dbReference>
<gene>
    <name evidence="5" type="ORF">ENP47_05445</name>
</gene>
<dbReference type="EMBL" id="DSJL01000010">
    <property type="protein sequence ID" value="HEF65025.1"/>
    <property type="molecule type" value="Genomic_DNA"/>
</dbReference>
<dbReference type="InterPro" id="IPR050967">
    <property type="entry name" value="Thiamine_Salvage_TenA"/>
</dbReference>
<dbReference type="InterPro" id="IPR016084">
    <property type="entry name" value="Haem_Oase-like_multi-hlx"/>
</dbReference>
<organism evidence="5">
    <name type="scientific">Thermomicrobium roseum</name>
    <dbReference type="NCBI Taxonomy" id="500"/>
    <lineage>
        <taxon>Bacteria</taxon>
        <taxon>Pseudomonadati</taxon>
        <taxon>Thermomicrobiota</taxon>
        <taxon>Thermomicrobia</taxon>
        <taxon>Thermomicrobiales</taxon>
        <taxon>Thermomicrobiaceae</taxon>
        <taxon>Thermomicrobium</taxon>
    </lineage>
</organism>
<comment type="catalytic activity">
    <reaction evidence="1">
        <text>4-amino-5-aminomethyl-2-methylpyrimidine + H2O = 4-amino-5-hydroxymethyl-2-methylpyrimidine + NH4(+)</text>
        <dbReference type="Rhea" id="RHEA:31799"/>
        <dbReference type="ChEBI" id="CHEBI:15377"/>
        <dbReference type="ChEBI" id="CHEBI:16892"/>
        <dbReference type="ChEBI" id="CHEBI:28938"/>
        <dbReference type="ChEBI" id="CHEBI:63416"/>
        <dbReference type="EC" id="3.5.99.2"/>
    </reaction>
</comment>
<dbReference type="CDD" id="cd19357">
    <property type="entry name" value="TenA_E_At3g16990-like"/>
    <property type="match status" value="1"/>
</dbReference>
<dbReference type="GO" id="GO:0009228">
    <property type="term" value="P:thiamine biosynthetic process"/>
    <property type="evidence" value="ECO:0007669"/>
    <property type="project" value="UniProtKB-KW"/>
</dbReference>
<comment type="function">
    <text evidence="1">Catalyzes an amino-pyrimidine hydrolysis reaction at the C5' of the pyrimidine moiety of thiamine compounds, a reaction that is part of a thiamine salvage pathway. Thus, catalyzes the conversion of 4-amino-5-aminomethyl-2-methylpyrimidine to 4-amino-5-hydroxymethyl-2-methylpyrimidine (HMP).</text>
</comment>
<dbReference type="Pfam" id="PF03070">
    <property type="entry name" value="TENA_THI-4"/>
    <property type="match status" value="1"/>
</dbReference>
<dbReference type="PANTHER" id="PTHR43198:SF2">
    <property type="entry name" value="SI:CH1073-67J19.1-RELATED"/>
    <property type="match status" value="1"/>
</dbReference>
<feature type="domain" description="Thiaminase-2/PQQC" evidence="4">
    <location>
        <begin position="13"/>
        <end position="209"/>
    </location>
</feature>
<dbReference type="PIRSF" id="PIRSF003170">
    <property type="entry name" value="Pet18p"/>
    <property type="match status" value="1"/>
</dbReference>
<comment type="catalytic activity">
    <reaction evidence="1">
        <text>thiamine + H2O = 5-(2-hydroxyethyl)-4-methylthiazole + 4-amino-5-hydroxymethyl-2-methylpyrimidine + H(+)</text>
        <dbReference type="Rhea" id="RHEA:17509"/>
        <dbReference type="ChEBI" id="CHEBI:15377"/>
        <dbReference type="ChEBI" id="CHEBI:15378"/>
        <dbReference type="ChEBI" id="CHEBI:16892"/>
        <dbReference type="ChEBI" id="CHEBI:17957"/>
        <dbReference type="ChEBI" id="CHEBI:18385"/>
        <dbReference type="EC" id="3.5.99.2"/>
    </reaction>
</comment>
<protein>
    <recommendedName>
        <fullName evidence="1">Aminopyrimidine aminohydrolase</fullName>
        <ecNumber evidence="1">3.5.99.2</ecNumber>
    </recommendedName>
</protein>
<dbReference type="InterPro" id="IPR004305">
    <property type="entry name" value="Thiaminase-2/PQQC"/>
</dbReference>
<keyword evidence="1" id="KW-0784">Thiamine biosynthesis</keyword>
<comment type="caution">
    <text evidence="5">The sequence shown here is derived from an EMBL/GenBank/DDBJ whole genome shotgun (WGS) entry which is preliminary data.</text>
</comment>
<dbReference type="GO" id="GO:0009229">
    <property type="term" value="P:thiamine diphosphate biosynthetic process"/>
    <property type="evidence" value="ECO:0007669"/>
    <property type="project" value="UniProtKB-UniPathway"/>
</dbReference>
<dbReference type="SUPFAM" id="SSF48613">
    <property type="entry name" value="Heme oxygenase-like"/>
    <property type="match status" value="1"/>
</dbReference>
<reference evidence="5" key="1">
    <citation type="journal article" date="2020" name="mSystems">
        <title>Genome- and Community-Level Interaction Insights into Carbon Utilization and Element Cycling Functions of Hydrothermarchaeota in Hydrothermal Sediment.</title>
        <authorList>
            <person name="Zhou Z."/>
            <person name="Liu Y."/>
            <person name="Xu W."/>
            <person name="Pan J."/>
            <person name="Luo Z.H."/>
            <person name="Li M."/>
        </authorList>
    </citation>
    <scope>NUCLEOTIDE SEQUENCE [LARGE SCALE GENOMIC DNA]</scope>
    <source>
        <strain evidence="5">SpSt-222</strain>
    </source>
</reference>
<accession>A0A7C2BF75</accession>
<name>A0A7C2BF75_THERO</name>
<evidence type="ECO:0000259" key="4">
    <source>
        <dbReference type="Pfam" id="PF03070"/>
    </source>
</evidence>
<feature type="active site" description="Proton donor" evidence="2">
    <location>
        <position position="200"/>
    </location>
</feature>
<dbReference type="GO" id="GO:0050334">
    <property type="term" value="F:thiaminase activity"/>
    <property type="evidence" value="ECO:0007669"/>
    <property type="project" value="UniProtKB-UniRule"/>
</dbReference>
<evidence type="ECO:0000313" key="5">
    <source>
        <dbReference type="EMBL" id="HEF65025.1"/>
    </source>
</evidence>
<feature type="binding site" evidence="3">
    <location>
        <position position="84"/>
    </location>
    <ligand>
        <name>substrate</name>
    </ligand>
</feature>
<dbReference type="GO" id="GO:0005829">
    <property type="term" value="C:cytosol"/>
    <property type="evidence" value="ECO:0007669"/>
    <property type="project" value="TreeGrafter"/>
</dbReference>
<keyword evidence="1" id="KW-0378">Hydrolase</keyword>
<comment type="pathway">
    <text evidence="1">Cofactor biosynthesis; thiamine diphosphate biosynthesis.</text>
</comment>
<evidence type="ECO:0000256" key="1">
    <source>
        <dbReference type="PIRNR" id="PIRNR003170"/>
    </source>
</evidence>
<dbReference type="EC" id="3.5.99.2" evidence="1"/>
<proteinExistence type="inferred from homology"/>
<dbReference type="InterPro" id="IPR026285">
    <property type="entry name" value="TenA_E"/>
</dbReference>